<accession>A0A895YEU0</accession>
<dbReference type="EMBL" id="CP070499">
    <property type="protein sequence ID" value="QSB16327.1"/>
    <property type="molecule type" value="Genomic_DNA"/>
</dbReference>
<dbReference type="InterPro" id="IPR049240">
    <property type="entry name" value="DUF6875"/>
</dbReference>
<protein>
    <recommendedName>
        <fullName evidence="1">DUF6875 domain-containing protein</fullName>
    </recommendedName>
</protein>
<gene>
    <name evidence="2" type="ORF">JQS43_08570</name>
</gene>
<dbReference type="KEGG" id="nhy:JQS43_08570"/>
<keyword evidence="3" id="KW-1185">Reference proteome</keyword>
<dbReference type="Proteomes" id="UP000662857">
    <property type="component" value="Chromosome"/>
</dbReference>
<feature type="domain" description="DUF6875" evidence="1">
    <location>
        <begin position="23"/>
        <end position="197"/>
    </location>
</feature>
<evidence type="ECO:0000313" key="3">
    <source>
        <dbReference type="Proteomes" id="UP000662857"/>
    </source>
</evidence>
<evidence type="ECO:0000259" key="1">
    <source>
        <dbReference type="Pfam" id="PF21780"/>
    </source>
</evidence>
<name>A0A895YEU0_9ACTN</name>
<proteinExistence type="predicted"/>
<dbReference type="Pfam" id="PF21780">
    <property type="entry name" value="DUF6875"/>
    <property type="match status" value="1"/>
</dbReference>
<evidence type="ECO:0000313" key="2">
    <source>
        <dbReference type="EMBL" id="QSB16327.1"/>
    </source>
</evidence>
<organism evidence="2 3">
    <name type="scientific">Natronosporangium hydrolyticum</name>
    <dbReference type="NCBI Taxonomy" id="2811111"/>
    <lineage>
        <taxon>Bacteria</taxon>
        <taxon>Bacillati</taxon>
        <taxon>Actinomycetota</taxon>
        <taxon>Actinomycetes</taxon>
        <taxon>Micromonosporales</taxon>
        <taxon>Micromonosporaceae</taxon>
        <taxon>Natronosporangium</taxon>
    </lineage>
</organism>
<dbReference type="AlphaFoldDB" id="A0A895YEU0"/>
<dbReference type="RefSeq" id="WP_239678535.1">
    <property type="nucleotide sequence ID" value="NZ_CP070499.1"/>
</dbReference>
<sequence length="215" mass="24186">MSVPVEEPVLDPAAKERLDLAWRWLRDFPINPHPDLGRSGPVCPYMGRALQHQVVQLFPFDATLGDDALAGYAREMRTRFVQHCQEHPEDRSYLVYFIIPYGLAESALKALVERVHAQLRPEFVAGGMLAGDFWPAHETPGLHSPTFRPFASPMPILGMRNMVPGDLAFFAAPETPAQVRLTYLGYYREFFGDTLSEYWQQQLVAAEQAAQAALA</sequence>
<reference evidence="2" key="1">
    <citation type="submission" date="2021-02" db="EMBL/GenBank/DDBJ databases">
        <title>Natrosporangium hydrolyticum gen. nov., sp. nov, a haloalkaliphilic actinobacterium from a soda solonchak soil.</title>
        <authorList>
            <person name="Sorokin D.Y."/>
            <person name="Khijniak T.V."/>
            <person name="Zakharycheva A.P."/>
            <person name="Boueva O.V."/>
            <person name="Ariskina E.V."/>
            <person name="Hahnke R.L."/>
            <person name="Bunk B."/>
            <person name="Sproer C."/>
            <person name="Schumann P."/>
            <person name="Evtushenko L.I."/>
            <person name="Kublanov I.V."/>
        </authorList>
    </citation>
    <scope>NUCLEOTIDE SEQUENCE</scope>
    <source>
        <strain evidence="2">DSM 106523</strain>
    </source>
</reference>